<dbReference type="EMBL" id="JPOX01000008">
    <property type="protein sequence ID" value="KFX49834.1"/>
    <property type="molecule type" value="Genomic_DNA"/>
</dbReference>
<dbReference type="PROSITE" id="PS50088">
    <property type="entry name" value="ANK_REPEAT"/>
    <property type="match status" value="2"/>
</dbReference>
<dbReference type="PROSITE" id="PS50297">
    <property type="entry name" value="ANK_REP_REGION"/>
    <property type="match status" value="2"/>
</dbReference>
<reference evidence="4" key="1">
    <citation type="journal article" date="2014" name="PLoS Genet.">
        <title>Signature Gene Expression Reveals Novel Clues to the Molecular Mechanisms of Dimorphic Transition in Penicillium marneffei.</title>
        <authorList>
            <person name="Yang E."/>
            <person name="Wang G."/>
            <person name="Cai J."/>
            <person name="Woo P.C."/>
            <person name="Lau S.K."/>
            <person name="Yuen K.-Y."/>
            <person name="Chow W.-N."/>
            <person name="Lin X."/>
        </authorList>
    </citation>
    <scope>NUCLEOTIDE SEQUENCE [LARGE SCALE GENOMIC DNA]</scope>
    <source>
        <strain evidence="4">PM1</strain>
    </source>
</reference>
<dbReference type="Gene3D" id="1.25.40.20">
    <property type="entry name" value="Ankyrin repeat-containing domain"/>
    <property type="match status" value="1"/>
</dbReference>
<dbReference type="Pfam" id="PF12796">
    <property type="entry name" value="Ank_2"/>
    <property type="match status" value="1"/>
</dbReference>
<protein>
    <submittedName>
        <fullName evidence="4">Ankyrin repeat and SAM domain-containing protein 6</fullName>
    </submittedName>
</protein>
<dbReference type="InterPro" id="IPR002110">
    <property type="entry name" value="Ankyrin_rpt"/>
</dbReference>
<dbReference type="SMART" id="SM00248">
    <property type="entry name" value="ANK"/>
    <property type="match status" value="3"/>
</dbReference>
<gene>
    <name evidence="4" type="ORF">GQ26_0080620</name>
</gene>
<dbReference type="InterPro" id="IPR036770">
    <property type="entry name" value="Ankyrin_rpt-contain_sf"/>
</dbReference>
<feature type="repeat" description="ANK" evidence="3">
    <location>
        <begin position="127"/>
        <end position="159"/>
    </location>
</feature>
<keyword evidence="2 3" id="KW-0040">ANK repeat</keyword>
<dbReference type="HOGENOM" id="CLU_1220402_0_0_1"/>
<dbReference type="AlphaFoldDB" id="A0A093VIJ3"/>
<feature type="repeat" description="ANK" evidence="3">
    <location>
        <begin position="94"/>
        <end position="126"/>
    </location>
</feature>
<evidence type="ECO:0000256" key="2">
    <source>
        <dbReference type="ARBA" id="ARBA00023043"/>
    </source>
</evidence>
<accession>A0A093VIJ3</accession>
<dbReference type="PANTHER" id="PTHR24123:SF33">
    <property type="entry name" value="PROTEIN HOS4"/>
    <property type="match status" value="1"/>
</dbReference>
<dbReference type="PANTHER" id="PTHR24123">
    <property type="entry name" value="ANKYRIN REPEAT-CONTAINING"/>
    <property type="match status" value="1"/>
</dbReference>
<dbReference type="InterPro" id="IPR051165">
    <property type="entry name" value="Multifunctional_ANK_Repeat"/>
</dbReference>
<evidence type="ECO:0000313" key="4">
    <source>
        <dbReference type="EMBL" id="KFX49834.1"/>
    </source>
</evidence>
<keyword evidence="1" id="KW-0677">Repeat</keyword>
<comment type="caution">
    <text evidence="4">The sequence shown here is derived from an EMBL/GenBank/DDBJ whole genome shotgun (WGS) entry which is preliminary data.</text>
</comment>
<evidence type="ECO:0000256" key="3">
    <source>
        <dbReference type="PROSITE-ProRule" id="PRU00023"/>
    </source>
</evidence>
<organism evidence="4">
    <name type="scientific">Talaromyces marneffei PM1</name>
    <dbReference type="NCBI Taxonomy" id="1077442"/>
    <lineage>
        <taxon>Eukaryota</taxon>
        <taxon>Fungi</taxon>
        <taxon>Dikarya</taxon>
        <taxon>Ascomycota</taxon>
        <taxon>Pezizomycotina</taxon>
        <taxon>Eurotiomycetes</taxon>
        <taxon>Eurotiomycetidae</taxon>
        <taxon>Eurotiales</taxon>
        <taxon>Trichocomaceae</taxon>
        <taxon>Talaromyces</taxon>
        <taxon>Talaromyces sect. Talaromyces</taxon>
    </lineage>
</organism>
<proteinExistence type="predicted"/>
<evidence type="ECO:0000256" key="1">
    <source>
        <dbReference type="ARBA" id="ARBA00022737"/>
    </source>
</evidence>
<sequence>MPFIELPVDVILSVTAFLSYVEIASLIRVSQSLAHLLLPYLYNPILKSARTPHNPYYGLPWPSWTDYIGRWRSLAILNYFYETPVQNLQYIGMHRASLIHLAARENNFELVEVLVQKGFDLNNRDYFGRSPLHYALDYNQEDMAHFLLDAGADVMQAKGYSLLIAAENCSLDIVERIIEQMETVESPFRLLQFTGFSMDSTVQTIKNLALNAATIRESGAIANLLLGYGADPNWQMKSDLAIEIFRRCTLGMKL</sequence>
<name>A0A093VIJ3_TALMA</name>
<dbReference type="SUPFAM" id="SSF48403">
    <property type="entry name" value="Ankyrin repeat"/>
    <property type="match status" value="1"/>
</dbReference>